<feature type="region of interest" description="Disordered" evidence="2">
    <location>
        <begin position="201"/>
        <end position="226"/>
    </location>
</feature>
<gene>
    <name evidence="3" type="primary">AVEN_100809_1</name>
    <name evidence="3" type="ORF">TNCT_712851</name>
</gene>
<keyword evidence="1" id="KW-0175">Coiled coil</keyword>
<sequence>KYKISEDSVPKNQMKRHIEVQLPSFKIQHSVNETMDLLSNPSKKLKLDLSNNHDGNFGNDDLWGQDDLTADEFDMLQSQATQKLGRDSTNAFRQPYSTVNGPVEASTSKTEEMIQQQYELEGRIKILSVSIENLSKELREEKLNKDRIISQKVQEFKEKENVLQKEIEKLKISLQFKNQEMKTISDKAHFLEFQLKERKEIHEKDKSKNPTKEKTERQISPQPSNIQVSNEFSKRFKFESGHPVRTSNEQNSSKSSFRKFKLRVNASKGKTPGCDLVSSILCNRLVITPAQSSFFSPLTTNQGPDAMSTNSSQISAVSIARLNSNKQTEELINYFDCSLQNYLTHLKAISSRTVVAGSNKTSPLSLRRKEFNQDRACVISNLKDLAFFLSSHQFSSLIQKLEFVPGDLNKSNQVPEQKKTIQTSNNQSLNCNKMTIKLDERLHSLLQTLVHLSNPNTYPSGYPKNEEIEWSLASLVSWSSTASKSLIQFVGEIPFVPLINGDHSVESLCLVLQLLTNFCSHKGIISVIIHQDGCVLCAVAHLVLLKISASPMKYLSIMIKVEDFLSVIFTLYSFSELRLESSSCSTLILQGVVTSLCKFYEIGGKEISTLNLVFKKGFTLLHLLSRYFPNFKERRVAFEDCYISLVCEILKLTKENTFFKEFSDLIHDLWDFQDDTSELDLDEPCEDSTQNIDVSSQNNS</sequence>
<dbReference type="AlphaFoldDB" id="A0A8X6H0E7"/>
<evidence type="ECO:0000313" key="4">
    <source>
        <dbReference type="Proteomes" id="UP000887116"/>
    </source>
</evidence>
<feature type="coiled-coil region" evidence="1">
    <location>
        <begin position="124"/>
        <end position="187"/>
    </location>
</feature>
<evidence type="ECO:0008006" key="5">
    <source>
        <dbReference type="Google" id="ProtNLM"/>
    </source>
</evidence>
<dbReference type="OrthoDB" id="6428926at2759"/>
<organism evidence="3 4">
    <name type="scientific">Trichonephila clavata</name>
    <name type="common">Joro spider</name>
    <name type="synonym">Nephila clavata</name>
    <dbReference type="NCBI Taxonomy" id="2740835"/>
    <lineage>
        <taxon>Eukaryota</taxon>
        <taxon>Metazoa</taxon>
        <taxon>Ecdysozoa</taxon>
        <taxon>Arthropoda</taxon>
        <taxon>Chelicerata</taxon>
        <taxon>Arachnida</taxon>
        <taxon>Araneae</taxon>
        <taxon>Araneomorphae</taxon>
        <taxon>Entelegynae</taxon>
        <taxon>Araneoidea</taxon>
        <taxon>Nephilidae</taxon>
        <taxon>Trichonephila</taxon>
    </lineage>
</organism>
<feature type="non-terminal residue" evidence="3">
    <location>
        <position position="700"/>
    </location>
</feature>
<dbReference type="EMBL" id="BMAO01029948">
    <property type="protein sequence ID" value="GFQ64667.1"/>
    <property type="molecule type" value="Genomic_DNA"/>
</dbReference>
<keyword evidence="4" id="KW-1185">Reference proteome</keyword>
<feature type="compositionally biased region" description="Basic and acidic residues" evidence="2">
    <location>
        <begin position="201"/>
        <end position="217"/>
    </location>
</feature>
<evidence type="ECO:0000256" key="1">
    <source>
        <dbReference type="SAM" id="Coils"/>
    </source>
</evidence>
<name>A0A8X6H0E7_TRICU</name>
<proteinExistence type="predicted"/>
<evidence type="ECO:0000313" key="3">
    <source>
        <dbReference type="EMBL" id="GFQ64667.1"/>
    </source>
</evidence>
<dbReference type="Proteomes" id="UP000887116">
    <property type="component" value="Unassembled WGS sequence"/>
</dbReference>
<evidence type="ECO:0000256" key="2">
    <source>
        <dbReference type="SAM" id="MobiDB-lite"/>
    </source>
</evidence>
<protein>
    <recommendedName>
        <fullName evidence="5">ATR interacting protein</fullName>
    </recommendedName>
</protein>
<accession>A0A8X6H0E7</accession>
<reference evidence="3" key="1">
    <citation type="submission" date="2020-07" db="EMBL/GenBank/DDBJ databases">
        <title>Multicomponent nature underlies the extraordinary mechanical properties of spider dragline silk.</title>
        <authorList>
            <person name="Kono N."/>
            <person name="Nakamura H."/>
            <person name="Mori M."/>
            <person name="Yoshida Y."/>
            <person name="Ohtoshi R."/>
            <person name="Malay A.D."/>
            <person name="Moran D.A.P."/>
            <person name="Tomita M."/>
            <person name="Numata K."/>
            <person name="Arakawa K."/>
        </authorList>
    </citation>
    <scope>NUCLEOTIDE SEQUENCE</scope>
</reference>
<comment type="caution">
    <text evidence="3">The sequence shown here is derived from an EMBL/GenBank/DDBJ whole genome shotgun (WGS) entry which is preliminary data.</text>
</comment>